<dbReference type="Pfam" id="PF01007">
    <property type="entry name" value="IRK"/>
    <property type="match status" value="1"/>
</dbReference>
<dbReference type="GO" id="GO:0005886">
    <property type="term" value="C:plasma membrane"/>
    <property type="evidence" value="ECO:0007669"/>
    <property type="project" value="TreeGrafter"/>
</dbReference>
<dbReference type="GO" id="GO:0034765">
    <property type="term" value="P:regulation of monoatomic ion transmembrane transport"/>
    <property type="evidence" value="ECO:0007669"/>
    <property type="project" value="TreeGrafter"/>
</dbReference>
<evidence type="ECO:0000259" key="14">
    <source>
        <dbReference type="Pfam" id="PF01007"/>
    </source>
</evidence>
<evidence type="ECO:0000256" key="9">
    <source>
        <dbReference type="ARBA" id="ARBA00023136"/>
    </source>
</evidence>
<dbReference type="AlphaFoldDB" id="A0A0F7US94"/>
<evidence type="ECO:0000256" key="8">
    <source>
        <dbReference type="ARBA" id="ARBA00023065"/>
    </source>
</evidence>
<comment type="subcellular location">
    <subcellularLocation>
        <location evidence="1 11">Membrane</location>
        <topology evidence="1 11">Multi-pass membrane protein</topology>
    </subcellularLocation>
</comment>
<evidence type="ECO:0000256" key="6">
    <source>
        <dbReference type="ARBA" id="ARBA00022958"/>
    </source>
</evidence>
<feature type="transmembrane region" description="Helical" evidence="13">
    <location>
        <begin position="466"/>
        <end position="487"/>
    </location>
</feature>
<evidence type="ECO:0000256" key="10">
    <source>
        <dbReference type="ARBA" id="ARBA00023303"/>
    </source>
</evidence>
<dbReference type="InterPro" id="IPR014756">
    <property type="entry name" value="Ig_E-set"/>
</dbReference>
<evidence type="ECO:0000256" key="3">
    <source>
        <dbReference type="ARBA" id="ARBA00022538"/>
    </source>
</evidence>
<evidence type="ECO:0000256" key="5">
    <source>
        <dbReference type="ARBA" id="ARBA00022882"/>
    </source>
</evidence>
<reference evidence="16" key="1">
    <citation type="journal article" date="2015" name="PLoS ONE">
        <title>Comprehensive Evaluation of Toxoplasma gondii VEG and Neospora caninum LIV Genomes with Tachyzoite Stage Transcriptome and Proteome Defines Novel Transcript Features.</title>
        <authorList>
            <person name="Ramaprasad A."/>
            <person name="Mourier T."/>
            <person name="Naeem R."/>
            <person name="Malas T.B."/>
            <person name="Moussa E."/>
            <person name="Panigrahi A."/>
            <person name="Vermont S.J."/>
            <person name="Otto T.D."/>
            <person name="Wastling J."/>
            <person name="Pain A."/>
        </authorList>
    </citation>
    <scope>NUCLEOTIDE SEQUENCE</scope>
    <source>
        <strain evidence="16">VEG</strain>
    </source>
</reference>
<feature type="transmembrane region" description="Helical" evidence="13">
    <location>
        <begin position="396"/>
        <end position="422"/>
    </location>
</feature>
<dbReference type="InterPro" id="IPR016449">
    <property type="entry name" value="K_chnl_inward-rec_Kir"/>
</dbReference>
<evidence type="ECO:0000256" key="1">
    <source>
        <dbReference type="ARBA" id="ARBA00004141"/>
    </source>
</evidence>
<feature type="compositionally biased region" description="Polar residues" evidence="12">
    <location>
        <begin position="36"/>
        <end position="47"/>
    </location>
</feature>
<keyword evidence="8 11" id="KW-0406">Ion transport</keyword>
<feature type="compositionally biased region" description="Basic and acidic residues" evidence="12">
    <location>
        <begin position="637"/>
        <end position="646"/>
    </location>
</feature>
<keyword evidence="2 11" id="KW-0813">Transport</keyword>
<dbReference type="InterPro" id="IPR040445">
    <property type="entry name" value="Kir_TM"/>
</dbReference>
<dbReference type="GO" id="GO:1990573">
    <property type="term" value="P:potassium ion import across plasma membrane"/>
    <property type="evidence" value="ECO:0007669"/>
    <property type="project" value="TreeGrafter"/>
</dbReference>
<dbReference type="SUPFAM" id="SSF81324">
    <property type="entry name" value="Voltage-gated potassium channels"/>
    <property type="match status" value="1"/>
</dbReference>
<dbReference type="EMBL" id="LN714494">
    <property type="protein sequence ID" value="CEL73015.1"/>
    <property type="molecule type" value="Genomic_DNA"/>
</dbReference>
<organism evidence="16">
    <name type="scientific">Toxoplasma gondii (strain ATCC 50861 / VEG)</name>
    <dbReference type="NCBI Taxonomy" id="432359"/>
    <lineage>
        <taxon>Eukaryota</taxon>
        <taxon>Sar</taxon>
        <taxon>Alveolata</taxon>
        <taxon>Apicomplexa</taxon>
        <taxon>Conoidasida</taxon>
        <taxon>Coccidia</taxon>
        <taxon>Eucoccidiorida</taxon>
        <taxon>Eimeriorina</taxon>
        <taxon>Sarcocystidae</taxon>
        <taxon>Toxoplasma</taxon>
    </lineage>
</organism>
<feature type="region of interest" description="Disordered" evidence="12">
    <location>
        <begin position="686"/>
        <end position="706"/>
    </location>
</feature>
<accession>A0A0F7US94</accession>
<keyword evidence="3 11" id="KW-0633">Potassium transport</keyword>
<dbReference type="Pfam" id="PF17655">
    <property type="entry name" value="IRK_C"/>
    <property type="match status" value="1"/>
</dbReference>
<evidence type="ECO:0000256" key="12">
    <source>
        <dbReference type="SAM" id="MobiDB-lite"/>
    </source>
</evidence>
<dbReference type="PANTHER" id="PTHR11767">
    <property type="entry name" value="INWARD RECTIFIER POTASSIUM CHANNEL"/>
    <property type="match status" value="1"/>
</dbReference>
<evidence type="ECO:0000259" key="15">
    <source>
        <dbReference type="Pfam" id="PF17655"/>
    </source>
</evidence>
<protein>
    <submittedName>
        <fullName evidence="16">Inward rectifier potassium channel 16</fullName>
    </submittedName>
</protein>
<dbReference type="GO" id="GO:0034702">
    <property type="term" value="C:monoatomic ion channel complex"/>
    <property type="evidence" value="ECO:0007669"/>
    <property type="project" value="UniProtKB-KW"/>
</dbReference>
<evidence type="ECO:0000256" key="11">
    <source>
        <dbReference type="RuleBase" id="RU003822"/>
    </source>
</evidence>
<name>A0A0F7US94_TOXGV</name>
<dbReference type="Gene3D" id="1.10.287.70">
    <property type="match status" value="1"/>
</dbReference>
<keyword evidence="9 13" id="KW-0472">Membrane</keyword>
<keyword evidence="7 13" id="KW-1133">Transmembrane helix</keyword>
<sequence length="958" mass="103589">MSPSSREGGPHPVVPLGGGPSSPASPPQKGDEELGTQRQASFRSSRGTAAFESAAAAMAGSFSLPLGPEAGVCRTPLLASLSSPLESETGPCSQPNARDVWPSLCFAHSSAARHATERLVGDAPRSRTECVPPSLIFHHSTASFAHRASPSLCPPGHDASFRPTTDVLPPSPRGPFFLVDDDSPSKFVSCSAGCCLQHSPRRLREAPEESLHFAASFDCASDAGNHGLDADDQSTPRGLCRASAFGLSLPFSSSATRRLPHPPDRLGSESRNSYSRGATHPLLPSSQPYSGDTLEDEARRVCRGCCRSARKRDGRHDFEFSAQRHAGCGLEGRERSLETRDCRDQGRYSREGNRQNVQAFLGSGGTYNVLHKWRYTHGYLDFILNDRFHVILSMKWAHLVFLVFAVVVGWAAFLALILAVLTGGEIQRCLGPDAANVLDYYFFVIETMFAIGYGSPRAPTCQTTSLFVTPTAVSGILINSVVLGVVFQKFSAASKRKWALAFSNCLVGQPSFPVPSHLVINSSVSLEKGPHLPPREMVYGCCASVHDGGNPGLEAEQDCENGDPGLRCRQESASTGDVCGETAERTQSSEGEGPSTTRDAQEMLELNRRIDVAIESSQSEADGNEAAPASHRRTRRSRTDEQKSDGSDASPGEAGVKETTAAPRNGSGAYGCRGSLAIKQRMANADGSASPCCRTGATSEQDGEAHRDTRQETFAAVGVFACRGGHRDLTATGLSQTDSCSYDVNGEREEAEGFGFDASEDRQPCSRAREETSLKSALTAPSISGHLSSFGPQDLPHSLCRAPSSSTWQHYRLSFRVINVTHHSFFNPKLCLYLLKHSDRGLRIRQFPTFRTDTPLEFLEMPITVTVDTCDRDCPLREVTADELRHDGNAYEILSLLSFTDNHTSRPVEIRKSWSLRSIKWGEKFIPIVRPPSALTVSAGGYEVDVDALSTTERAQLC</sequence>
<feature type="region of interest" description="Disordered" evidence="12">
    <location>
        <begin position="252"/>
        <end position="293"/>
    </location>
</feature>
<feature type="region of interest" description="Disordered" evidence="12">
    <location>
        <begin position="614"/>
        <end position="670"/>
    </location>
</feature>
<feature type="region of interest" description="Disordered" evidence="12">
    <location>
        <begin position="1"/>
        <end position="47"/>
    </location>
</feature>
<keyword evidence="6 11" id="KW-0630">Potassium</keyword>
<feature type="domain" description="Inward rectifier potassium channel C-terminal" evidence="15">
    <location>
        <begin position="854"/>
        <end position="954"/>
    </location>
</feature>
<dbReference type="GO" id="GO:0005242">
    <property type="term" value="F:inward rectifier potassium channel activity"/>
    <property type="evidence" value="ECO:0007669"/>
    <property type="project" value="InterPro"/>
</dbReference>
<dbReference type="InterPro" id="IPR041647">
    <property type="entry name" value="IRK_C"/>
</dbReference>
<dbReference type="InterPro" id="IPR013518">
    <property type="entry name" value="K_chnl_inward-rec_Kir_cyto"/>
</dbReference>
<evidence type="ECO:0000256" key="7">
    <source>
        <dbReference type="ARBA" id="ARBA00022989"/>
    </source>
</evidence>
<keyword evidence="4 11" id="KW-0812">Transmembrane</keyword>
<feature type="region of interest" description="Disordered" evidence="12">
    <location>
        <begin position="565"/>
        <end position="598"/>
    </location>
</feature>
<dbReference type="Gene3D" id="2.60.40.1400">
    <property type="entry name" value="G protein-activated inward rectifier potassium channel 1"/>
    <property type="match status" value="2"/>
</dbReference>
<keyword evidence="10 11" id="KW-0407">Ion channel</keyword>
<evidence type="ECO:0000256" key="4">
    <source>
        <dbReference type="ARBA" id="ARBA00022692"/>
    </source>
</evidence>
<dbReference type="SUPFAM" id="SSF81296">
    <property type="entry name" value="E set domains"/>
    <property type="match status" value="1"/>
</dbReference>
<proteinExistence type="inferred from homology"/>
<evidence type="ECO:0000256" key="13">
    <source>
        <dbReference type="SAM" id="Phobius"/>
    </source>
</evidence>
<evidence type="ECO:0000313" key="16">
    <source>
        <dbReference type="EMBL" id="CEL73015.1"/>
    </source>
</evidence>
<feature type="compositionally biased region" description="Polar residues" evidence="12">
    <location>
        <begin position="585"/>
        <end position="598"/>
    </location>
</feature>
<keyword evidence="5 11" id="KW-0851">Voltage-gated channel</keyword>
<gene>
    <name evidence="16" type="ORF">BN1205_032450</name>
</gene>
<feature type="domain" description="Potassium channel inwardly rectifying transmembrane" evidence="14">
    <location>
        <begin position="384"/>
        <end position="491"/>
    </location>
</feature>
<evidence type="ECO:0000256" key="2">
    <source>
        <dbReference type="ARBA" id="ARBA00022448"/>
    </source>
</evidence>
<comment type="similarity">
    <text evidence="11">Belongs to the inward rectifier-type potassium channel (TC 1.A.2.1) family.</text>
</comment>